<protein>
    <submittedName>
        <fullName evidence="1">Uncharacterized protein</fullName>
    </submittedName>
</protein>
<comment type="caution">
    <text evidence="1">The sequence shown here is derived from an EMBL/GenBank/DDBJ whole genome shotgun (WGS) entry which is preliminary data.</text>
</comment>
<dbReference type="Proteomes" id="UP000193920">
    <property type="component" value="Unassembled WGS sequence"/>
</dbReference>
<organism evidence="1 2">
    <name type="scientific">Neocallimastix californiae</name>
    <dbReference type="NCBI Taxonomy" id="1754190"/>
    <lineage>
        <taxon>Eukaryota</taxon>
        <taxon>Fungi</taxon>
        <taxon>Fungi incertae sedis</taxon>
        <taxon>Chytridiomycota</taxon>
        <taxon>Chytridiomycota incertae sedis</taxon>
        <taxon>Neocallimastigomycetes</taxon>
        <taxon>Neocallimastigales</taxon>
        <taxon>Neocallimastigaceae</taxon>
        <taxon>Neocallimastix</taxon>
    </lineage>
</organism>
<sequence>MKFPLLSNNLDDFDLINYSINNYTENIINININKKTEDGNYPLLLAIDKNDTKKVEKIMNYANENGIILNINEKNNKGMYPLLKAVINNNIEIIILKFLSLL</sequence>
<keyword evidence="2" id="KW-1185">Reference proteome</keyword>
<dbReference type="STRING" id="1754190.A0A1Y1ZSY4"/>
<evidence type="ECO:0000313" key="1">
    <source>
        <dbReference type="EMBL" id="ORY13338.1"/>
    </source>
</evidence>
<dbReference type="AlphaFoldDB" id="A0A1Y1ZSY4"/>
<name>A0A1Y1ZSY4_9FUNG</name>
<evidence type="ECO:0000313" key="2">
    <source>
        <dbReference type="Proteomes" id="UP000193920"/>
    </source>
</evidence>
<dbReference type="OrthoDB" id="2155313at2759"/>
<dbReference type="InterPro" id="IPR036770">
    <property type="entry name" value="Ankyrin_rpt-contain_sf"/>
</dbReference>
<dbReference type="EMBL" id="MCOG01000361">
    <property type="protein sequence ID" value="ORY13338.1"/>
    <property type="molecule type" value="Genomic_DNA"/>
</dbReference>
<gene>
    <name evidence="1" type="ORF">LY90DRAFT_636752</name>
</gene>
<dbReference type="SUPFAM" id="SSF48403">
    <property type="entry name" value="Ankyrin repeat"/>
    <property type="match status" value="1"/>
</dbReference>
<dbReference type="Gene3D" id="1.25.40.20">
    <property type="entry name" value="Ankyrin repeat-containing domain"/>
    <property type="match status" value="1"/>
</dbReference>
<proteinExistence type="predicted"/>
<accession>A0A1Y1ZSY4</accession>
<reference evidence="1 2" key="1">
    <citation type="submission" date="2016-08" db="EMBL/GenBank/DDBJ databases">
        <title>A Parts List for Fungal Cellulosomes Revealed by Comparative Genomics.</title>
        <authorList>
            <consortium name="DOE Joint Genome Institute"/>
            <person name="Haitjema C.H."/>
            <person name="Gilmore S.P."/>
            <person name="Henske J.K."/>
            <person name="Solomon K.V."/>
            <person name="De Groot R."/>
            <person name="Kuo A."/>
            <person name="Mondo S.J."/>
            <person name="Salamov A.A."/>
            <person name="Labutti K."/>
            <person name="Zhao Z."/>
            <person name="Chiniquy J."/>
            <person name="Barry K."/>
            <person name="Brewer H.M."/>
            <person name="Purvine S.O."/>
            <person name="Wright A.T."/>
            <person name="Boxma B."/>
            <person name="Van Alen T."/>
            <person name="Hackstein J.H."/>
            <person name="Baker S.E."/>
            <person name="Grigoriev I.V."/>
            <person name="O'Malley M.A."/>
        </authorList>
    </citation>
    <scope>NUCLEOTIDE SEQUENCE [LARGE SCALE GENOMIC DNA]</scope>
    <source>
        <strain evidence="1 2">G1</strain>
    </source>
</reference>